<feature type="transmembrane region" description="Helical" evidence="5">
    <location>
        <begin position="88"/>
        <end position="108"/>
    </location>
</feature>
<proteinExistence type="predicted"/>
<dbReference type="GO" id="GO:0016020">
    <property type="term" value="C:membrane"/>
    <property type="evidence" value="ECO:0007669"/>
    <property type="project" value="UniProtKB-SubCell"/>
</dbReference>
<dbReference type="OrthoDB" id="3358017at2759"/>
<dbReference type="Proteomes" id="UP000237144">
    <property type="component" value="Unassembled WGS sequence"/>
</dbReference>
<feature type="transmembrane region" description="Helical" evidence="5">
    <location>
        <begin position="55"/>
        <end position="76"/>
    </location>
</feature>
<feature type="transmembrane region" description="Helical" evidence="5">
    <location>
        <begin position="274"/>
        <end position="294"/>
    </location>
</feature>
<comment type="caution">
    <text evidence="6">The sequence shown here is derived from an EMBL/GenBank/DDBJ whole genome shotgun (WGS) entry which is preliminary data.</text>
</comment>
<gene>
    <name evidence="6" type="ORF">BMF94_2565</name>
</gene>
<keyword evidence="4 5" id="KW-0472">Membrane</keyword>
<dbReference type="STRING" id="741276.A0A2S5BCA5"/>
<evidence type="ECO:0000313" key="6">
    <source>
        <dbReference type="EMBL" id="POY74371.1"/>
    </source>
</evidence>
<organism evidence="6 7">
    <name type="scientific">Rhodotorula taiwanensis</name>
    <dbReference type="NCBI Taxonomy" id="741276"/>
    <lineage>
        <taxon>Eukaryota</taxon>
        <taxon>Fungi</taxon>
        <taxon>Dikarya</taxon>
        <taxon>Basidiomycota</taxon>
        <taxon>Pucciniomycotina</taxon>
        <taxon>Microbotryomycetes</taxon>
        <taxon>Sporidiobolales</taxon>
        <taxon>Sporidiobolaceae</taxon>
        <taxon>Rhodotorula</taxon>
    </lineage>
</organism>
<dbReference type="Pfam" id="PF04479">
    <property type="entry name" value="RTA1"/>
    <property type="match status" value="2"/>
</dbReference>
<evidence type="ECO:0000313" key="7">
    <source>
        <dbReference type="Proteomes" id="UP000237144"/>
    </source>
</evidence>
<evidence type="ECO:0000256" key="1">
    <source>
        <dbReference type="ARBA" id="ARBA00004141"/>
    </source>
</evidence>
<dbReference type="AlphaFoldDB" id="A0A2S5BCA5"/>
<feature type="transmembrane region" description="Helical" evidence="5">
    <location>
        <begin position="120"/>
        <end position="141"/>
    </location>
</feature>
<reference evidence="6 7" key="1">
    <citation type="journal article" date="2018" name="Front. Microbiol.">
        <title>Prospects for Fungal Bioremediation of Acidic Radioactive Waste Sites: Characterization and Genome Sequence of Rhodotorula taiwanensis MD1149.</title>
        <authorList>
            <person name="Tkavc R."/>
            <person name="Matrosova V.Y."/>
            <person name="Grichenko O.E."/>
            <person name="Gostincar C."/>
            <person name="Volpe R.P."/>
            <person name="Klimenkova P."/>
            <person name="Gaidamakova E.K."/>
            <person name="Zhou C.E."/>
            <person name="Stewart B.J."/>
            <person name="Lyman M.G."/>
            <person name="Malfatti S.A."/>
            <person name="Rubinfeld B."/>
            <person name="Courtot M."/>
            <person name="Singh J."/>
            <person name="Dalgard C.L."/>
            <person name="Hamilton T."/>
            <person name="Frey K.G."/>
            <person name="Gunde-Cimerman N."/>
            <person name="Dugan L."/>
            <person name="Daly M.J."/>
        </authorList>
    </citation>
    <scope>NUCLEOTIDE SEQUENCE [LARGE SCALE GENOMIC DNA]</scope>
    <source>
        <strain evidence="6 7">MD1149</strain>
    </source>
</reference>
<keyword evidence="2 5" id="KW-0812">Transmembrane</keyword>
<dbReference type="PANTHER" id="PTHR31465">
    <property type="entry name" value="PROTEIN RTA1-RELATED"/>
    <property type="match status" value="1"/>
</dbReference>
<sequence>MLELAERDQDSKEILRNILGYHPSVGAAVLAIALYAASTAVLWINFFRTFRGNKFMIVLLAGMTAMMAGFVFRVLYSNDSTQVGFYLPMILCILLSPTTFLAINYMLLGRLARALDATKALLLPAGLIAKLFVLSDIATFVLQAFGSGSSASGDVGSSDKIIKIGLVVQLVSYLVFCLIFLVFGLRVPHVQRGLENTPFRWRYLNPFSVRPIDNWKVLFWAITFSSIGIIASWVARFQTDPHSHLTTPIALAQIRSVDRVLEYTQGDALRTHEAYFYLLDTLPLWLATTVYVFVWPPRVLAGARGLVQLDGQDGSYREFGSADSILRMDAVGLERTSPY</sequence>
<protein>
    <recommendedName>
        <fullName evidence="8">RTA1-domain-containing protein</fullName>
    </recommendedName>
</protein>
<name>A0A2S5BCA5_9BASI</name>
<accession>A0A2S5BCA5</accession>
<feature type="transmembrane region" description="Helical" evidence="5">
    <location>
        <begin position="161"/>
        <end position="185"/>
    </location>
</feature>
<evidence type="ECO:0000256" key="2">
    <source>
        <dbReference type="ARBA" id="ARBA00022692"/>
    </source>
</evidence>
<comment type="subcellular location">
    <subcellularLocation>
        <location evidence="1">Membrane</location>
        <topology evidence="1">Multi-pass membrane protein</topology>
    </subcellularLocation>
</comment>
<keyword evidence="3 5" id="KW-1133">Transmembrane helix</keyword>
<dbReference type="PANTHER" id="PTHR31465:SF1">
    <property type="entry name" value="PROTEIN RTA1-RELATED"/>
    <property type="match status" value="1"/>
</dbReference>
<evidence type="ECO:0000256" key="4">
    <source>
        <dbReference type="ARBA" id="ARBA00023136"/>
    </source>
</evidence>
<evidence type="ECO:0000256" key="5">
    <source>
        <dbReference type="SAM" id="Phobius"/>
    </source>
</evidence>
<feature type="transmembrane region" description="Helical" evidence="5">
    <location>
        <begin position="20"/>
        <end position="43"/>
    </location>
</feature>
<evidence type="ECO:0000256" key="3">
    <source>
        <dbReference type="ARBA" id="ARBA00022989"/>
    </source>
</evidence>
<dbReference type="InterPro" id="IPR007568">
    <property type="entry name" value="RTA1"/>
</dbReference>
<dbReference type="EMBL" id="PJQD01000025">
    <property type="protein sequence ID" value="POY74371.1"/>
    <property type="molecule type" value="Genomic_DNA"/>
</dbReference>
<feature type="transmembrane region" description="Helical" evidence="5">
    <location>
        <begin position="217"/>
        <end position="235"/>
    </location>
</feature>
<evidence type="ECO:0008006" key="8">
    <source>
        <dbReference type="Google" id="ProtNLM"/>
    </source>
</evidence>
<keyword evidence="7" id="KW-1185">Reference proteome</keyword>